<protein>
    <submittedName>
        <fullName evidence="1">Uncharacterized protein</fullName>
    </submittedName>
</protein>
<proteinExistence type="predicted"/>
<evidence type="ECO:0000313" key="2">
    <source>
        <dbReference type="Proteomes" id="UP001374579"/>
    </source>
</evidence>
<keyword evidence="2" id="KW-1185">Reference proteome</keyword>
<sequence length="119" mass="13578">MSVSLPEVPVYHKRNSQLLLVISSHCLCSCHQNLTVEDDEACDDRCPGPGLPFRACSCSAGTKPDADHHCEFDVEEHDRAYRFARPKRTKPDADHHCEFDVGEHDRAYRFARPKQYGHL</sequence>
<gene>
    <name evidence="1" type="ORF">V1264_004175</name>
</gene>
<reference evidence="1 2" key="1">
    <citation type="submission" date="2024-02" db="EMBL/GenBank/DDBJ databases">
        <title>Chromosome-scale genome assembly of the rough periwinkle Littorina saxatilis.</title>
        <authorList>
            <person name="De Jode A."/>
            <person name="Faria R."/>
            <person name="Formenti G."/>
            <person name="Sims Y."/>
            <person name="Smith T.P."/>
            <person name="Tracey A."/>
            <person name="Wood J.M.D."/>
            <person name="Zagrodzka Z.B."/>
            <person name="Johannesson K."/>
            <person name="Butlin R.K."/>
            <person name="Leder E.H."/>
        </authorList>
    </citation>
    <scope>NUCLEOTIDE SEQUENCE [LARGE SCALE GENOMIC DNA]</scope>
    <source>
        <strain evidence="1">Snail1</strain>
        <tissue evidence="1">Muscle</tissue>
    </source>
</reference>
<comment type="caution">
    <text evidence="1">The sequence shown here is derived from an EMBL/GenBank/DDBJ whole genome shotgun (WGS) entry which is preliminary data.</text>
</comment>
<dbReference type="EMBL" id="JBAMIC010000013">
    <property type="protein sequence ID" value="KAK7097156.1"/>
    <property type="molecule type" value="Genomic_DNA"/>
</dbReference>
<dbReference type="Proteomes" id="UP001374579">
    <property type="component" value="Unassembled WGS sequence"/>
</dbReference>
<evidence type="ECO:0000313" key="1">
    <source>
        <dbReference type="EMBL" id="KAK7097156.1"/>
    </source>
</evidence>
<dbReference type="AlphaFoldDB" id="A0AAN9G6I7"/>
<name>A0AAN9G6I7_9CAEN</name>
<accession>A0AAN9G6I7</accession>
<organism evidence="1 2">
    <name type="scientific">Littorina saxatilis</name>
    <dbReference type="NCBI Taxonomy" id="31220"/>
    <lineage>
        <taxon>Eukaryota</taxon>
        <taxon>Metazoa</taxon>
        <taxon>Spiralia</taxon>
        <taxon>Lophotrochozoa</taxon>
        <taxon>Mollusca</taxon>
        <taxon>Gastropoda</taxon>
        <taxon>Caenogastropoda</taxon>
        <taxon>Littorinimorpha</taxon>
        <taxon>Littorinoidea</taxon>
        <taxon>Littorinidae</taxon>
        <taxon>Littorina</taxon>
    </lineage>
</organism>